<feature type="region of interest" description="Disordered" evidence="7">
    <location>
        <begin position="60"/>
        <end position="85"/>
    </location>
</feature>
<feature type="domain" description="Histidine kinase" evidence="8">
    <location>
        <begin position="187"/>
        <end position="446"/>
    </location>
</feature>
<dbReference type="InterPro" id="IPR036890">
    <property type="entry name" value="HATPase_C_sf"/>
</dbReference>
<dbReference type="Gene3D" id="3.30.565.10">
    <property type="entry name" value="Histidine kinase-like ATPase, C-terminal domain"/>
    <property type="match status" value="1"/>
</dbReference>
<evidence type="ECO:0000313" key="9">
    <source>
        <dbReference type="EMBL" id="ABW26001.1"/>
    </source>
</evidence>
<dbReference type="InterPro" id="IPR050736">
    <property type="entry name" value="Sensor_HK_Regulatory"/>
</dbReference>
<dbReference type="InterPro" id="IPR036097">
    <property type="entry name" value="HisK_dim/P_sf"/>
</dbReference>
<dbReference type="KEGG" id="amr:AM1_0959"/>
<reference evidence="9 10" key="1">
    <citation type="journal article" date="2008" name="Proc. Natl. Acad. Sci. U.S.A.">
        <title>Niche adaptation and genome expansion in the chlorophyll d-producing cyanobacterium Acaryochloris marina.</title>
        <authorList>
            <person name="Swingley W.D."/>
            <person name="Chen M."/>
            <person name="Cheung P.C."/>
            <person name="Conrad A.L."/>
            <person name="Dejesa L.C."/>
            <person name="Hao J."/>
            <person name="Honchak B.M."/>
            <person name="Karbach L.E."/>
            <person name="Kurdoglu A."/>
            <person name="Lahiri S."/>
            <person name="Mastrian S.D."/>
            <person name="Miyashita H."/>
            <person name="Page L."/>
            <person name="Ramakrishna P."/>
            <person name="Satoh S."/>
            <person name="Sattley W.M."/>
            <person name="Shimada Y."/>
            <person name="Taylor H.L."/>
            <person name="Tomo T."/>
            <person name="Tsuchiya T."/>
            <person name="Wang Z.T."/>
            <person name="Raymond J."/>
            <person name="Mimuro M."/>
            <person name="Blankenship R.E."/>
            <person name="Touchman J.W."/>
        </authorList>
    </citation>
    <scope>NUCLEOTIDE SEQUENCE [LARGE SCALE GENOMIC DNA]</scope>
    <source>
        <strain evidence="10">MBIC 11017</strain>
    </source>
</reference>
<dbReference type="EMBL" id="CP000828">
    <property type="protein sequence ID" value="ABW26001.1"/>
    <property type="molecule type" value="Genomic_DNA"/>
</dbReference>
<dbReference type="SMART" id="SM00388">
    <property type="entry name" value="HisKA"/>
    <property type="match status" value="1"/>
</dbReference>
<protein>
    <recommendedName>
        <fullName evidence="2">histidine kinase</fullName>
        <ecNumber evidence="2">2.7.13.3</ecNumber>
    </recommendedName>
</protein>
<dbReference type="PRINTS" id="PR00344">
    <property type="entry name" value="BCTRLSENSOR"/>
</dbReference>
<dbReference type="RefSeq" id="WP_012161566.1">
    <property type="nucleotide sequence ID" value="NC_009925.1"/>
</dbReference>
<keyword evidence="10" id="KW-1185">Reference proteome</keyword>
<dbReference type="STRING" id="329726.AM1_0959"/>
<comment type="catalytic activity">
    <reaction evidence="1">
        <text>ATP + protein L-histidine = ADP + protein N-phospho-L-histidine.</text>
        <dbReference type="EC" id="2.7.13.3"/>
    </reaction>
</comment>
<evidence type="ECO:0000256" key="6">
    <source>
        <dbReference type="ARBA" id="ARBA00023012"/>
    </source>
</evidence>
<keyword evidence="3" id="KW-0597">Phosphoprotein</keyword>
<dbReference type="SMART" id="SM00387">
    <property type="entry name" value="HATPase_c"/>
    <property type="match status" value="1"/>
</dbReference>
<dbReference type="OrthoDB" id="9773956at2"/>
<dbReference type="Proteomes" id="UP000000268">
    <property type="component" value="Chromosome"/>
</dbReference>
<dbReference type="PANTHER" id="PTHR43711">
    <property type="entry name" value="TWO-COMPONENT HISTIDINE KINASE"/>
    <property type="match status" value="1"/>
</dbReference>
<dbReference type="PROSITE" id="PS50109">
    <property type="entry name" value="HIS_KIN"/>
    <property type="match status" value="1"/>
</dbReference>
<keyword evidence="6" id="KW-0902">Two-component regulatory system</keyword>
<dbReference type="InterPro" id="IPR003018">
    <property type="entry name" value="GAF"/>
</dbReference>
<keyword evidence="4" id="KW-0808">Transferase</keyword>
<evidence type="ECO:0000256" key="2">
    <source>
        <dbReference type="ARBA" id="ARBA00012438"/>
    </source>
</evidence>
<evidence type="ECO:0000256" key="3">
    <source>
        <dbReference type="ARBA" id="ARBA00022553"/>
    </source>
</evidence>
<evidence type="ECO:0000313" key="10">
    <source>
        <dbReference type="Proteomes" id="UP000000268"/>
    </source>
</evidence>
<dbReference type="AlphaFoldDB" id="B0BZS5"/>
<dbReference type="eggNOG" id="COG2205">
    <property type="taxonomic scope" value="Bacteria"/>
</dbReference>
<dbReference type="EC" id="2.7.13.3" evidence="2"/>
<evidence type="ECO:0000256" key="1">
    <source>
        <dbReference type="ARBA" id="ARBA00000085"/>
    </source>
</evidence>
<dbReference type="CDD" id="cd00075">
    <property type="entry name" value="HATPase"/>
    <property type="match status" value="1"/>
</dbReference>
<dbReference type="Pfam" id="PF01590">
    <property type="entry name" value="GAF"/>
    <property type="match status" value="1"/>
</dbReference>
<evidence type="ECO:0000256" key="7">
    <source>
        <dbReference type="SAM" id="MobiDB-lite"/>
    </source>
</evidence>
<dbReference type="SUPFAM" id="SSF47384">
    <property type="entry name" value="Homodimeric domain of signal transducing histidine kinase"/>
    <property type="match status" value="1"/>
</dbReference>
<dbReference type="Pfam" id="PF00512">
    <property type="entry name" value="HisKA"/>
    <property type="match status" value="1"/>
</dbReference>
<dbReference type="SUPFAM" id="SSF55781">
    <property type="entry name" value="GAF domain-like"/>
    <property type="match status" value="1"/>
</dbReference>
<sequence length="451" mass="49905">MLLPASIEFTNLCRTQVTFLMQSFQASMGAVYLSKDLPAQQQGELIPVVIYPEESGKNLQPAPLRLPASEPEQPRNPKPSLTSSQTNILSELEKDELWSENTLSTSALALSQAQQVVIPLIHEEMVLGLLVAAREHRSWSKIEQSQLQQIADTLALACILDQRSQWLANAQYQQRALQSEQHQTLSNLLHQFRNPLTALKTLGKLLHKRFGEDENNRKIAASIVEQSDRLEEMLRQFDGAIDLGEAAIEPFDTDTWSSTPQPSPPALPPSLPLGEDELHLQPCQFRDILHPLIQSAVGRVEQKDLQLTVRIPSNLPPINADLSALREVCSNLFDNALKYTPTGGEVQVEVCRQLAEGRQPAQFLLISDSGPGIPQADLTRVFERQYRGVQAQTDIPGTGLGLAIARTLMEQMQGDIQAFSPRIDQPDSLVGATPGSTFMVRLPECDVKILA</sequence>
<dbReference type="CDD" id="cd00082">
    <property type="entry name" value="HisKA"/>
    <property type="match status" value="1"/>
</dbReference>
<dbReference type="Gene3D" id="1.10.287.130">
    <property type="match status" value="1"/>
</dbReference>
<organism evidence="9 10">
    <name type="scientific">Acaryochloris marina (strain MBIC 11017)</name>
    <dbReference type="NCBI Taxonomy" id="329726"/>
    <lineage>
        <taxon>Bacteria</taxon>
        <taxon>Bacillati</taxon>
        <taxon>Cyanobacteriota</taxon>
        <taxon>Cyanophyceae</taxon>
        <taxon>Acaryochloridales</taxon>
        <taxon>Acaryochloridaceae</taxon>
        <taxon>Acaryochloris</taxon>
    </lineage>
</organism>
<dbReference type="InterPro" id="IPR003594">
    <property type="entry name" value="HATPase_dom"/>
</dbReference>
<dbReference type="InterPro" id="IPR029016">
    <property type="entry name" value="GAF-like_dom_sf"/>
</dbReference>
<dbReference type="PANTHER" id="PTHR43711:SF26">
    <property type="entry name" value="SENSOR HISTIDINE KINASE RCSC"/>
    <property type="match status" value="1"/>
</dbReference>
<dbReference type="SUPFAM" id="SSF55874">
    <property type="entry name" value="ATPase domain of HSP90 chaperone/DNA topoisomerase II/histidine kinase"/>
    <property type="match status" value="1"/>
</dbReference>
<feature type="compositionally biased region" description="Pro residues" evidence="7">
    <location>
        <begin position="261"/>
        <end position="271"/>
    </location>
</feature>
<accession>B0BZS5</accession>
<dbReference type="InterPro" id="IPR005467">
    <property type="entry name" value="His_kinase_dom"/>
</dbReference>
<feature type="region of interest" description="Disordered" evidence="7">
    <location>
        <begin position="252"/>
        <end position="271"/>
    </location>
</feature>
<evidence type="ECO:0000256" key="5">
    <source>
        <dbReference type="ARBA" id="ARBA00022777"/>
    </source>
</evidence>
<evidence type="ECO:0000256" key="4">
    <source>
        <dbReference type="ARBA" id="ARBA00022679"/>
    </source>
</evidence>
<dbReference type="GO" id="GO:0000155">
    <property type="term" value="F:phosphorelay sensor kinase activity"/>
    <property type="evidence" value="ECO:0007669"/>
    <property type="project" value="InterPro"/>
</dbReference>
<dbReference type="Gene3D" id="3.30.450.40">
    <property type="match status" value="1"/>
</dbReference>
<keyword evidence="5 9" id="KW-0418">Kinase</keyword>
<name>B0BZS5_ACAM1</name>
<dbReference type="InterPro" id="IPR004358">
    <property type="entry name" value="Sig_transdc_His_kin-like_C"/>
</dbReference>
<evidence type="ECO:0000259" key="8">
    <source>
        <dbReference type="PROSITE" id="PS50109"/>
    </source>
</evidence>
<dbReference type="Pfam" id="PF02518">
    <property type="entry name" value="HATPase_c"/>
    <property type="match status" value="1"/>
</dbReference>
<gene>
    <name evidence="9" type="ordered locus">AM1_0959</name>
</gene>
<dbReference type="HOGENOM" id="CLU_038688_0_0_3"/>
<dbReference type="InterPro" id="IPR003661">
    <property type="entry name" value="HisK_dim/P_dom"/>
</dbReference>
<proteinExistence type="predicted"/>